<dbReference type="Proteomes" id="UP000264779">
    <property type="component" value="Unassembled WGS sequence"/>
</dbReference>
<evidence type="ECO:0000313" key="3">
    <source>
        <dbReference type="EMBL" id="HBU50662.1"/>
    </source>
</evidence>
<reference evidence="3 4" key="1">
    <citation type="journal article" date="2018" name="Nat. Biotechnol.">
        <title>A standardized bacterial taxonomy based on genome phylogeny substantially revises the tree of life.</title>
        <authorList>
            <person name="Parks D.H."/>
            <person name="Chuvochina M."/>
            <person name="Waite D.W."/>
            <person name="Rinke C."/>
            <person name="Skarshewski A."/>
            <person name="Chaumeil P.A."/>
            <person name="Hugenholtz P."/>
        </authorList>
    </citation>
    <scope>NUCLEOTIDE SEQUENCE [LARGE SCALE GENOMIC DNA]</scope>
    <source>
        <strain evidence="3">UBA11621</strain>
    </source>
</reference>
<dbReference type="GO" id="GO:0016787">
    <property type="term" value="F:hydrolase activity"/>
    <property type="evidence" value="ECO:0007669"/>
    <property type="project" value="UniProtKB-KW"/>
</dbReference>
<dbReference type="InterPro" id="IPR012338">
    <property type="entry name" value="Beta-lactam/transpept-like"/>
</dbReference>
<dbReference type="InterPro" id="IPR050491">
    <property type="entry name" value="AmpC-like"/>
</dbReference>
<dbReference type="InterPro" id="IPR001466">
    <property type="entry name" value="Beta-lactam-related"/>
</dbReference>
<protein>
    <submittedName>
        <fullName evidence="3">Serine hydrolase</fullName>
    </submittedName>
</protein>
<dbReference type="Pfam" id="PF00144">
    <property type="entry name" value="Beta-lactamase"/>
    <property type="match status" value="1"/>
</dbReference>
<dbReference type="PANTHER" id="PTHR46825:SF7">
    <property type="entry name" value="D-ALANYL-D-ALANINE CARBOXYPEPTIDASE"/>
    <property type="match status" value="1"/>
</dbReference>
<evidence type="ECO:0000259" key="2">
    <source>
        <dbReference type="Pfam" id="PF00144"/>
    </source>
</evidence>
<evidence type="ECO:0000313" key="4">
    <source>
        <dbReference type="Proteomes" id="UP000264779"/>
    </source>
</evidence>
<dbReference type="SUPFAM" id="SSF56601">
    <property type="entry name" value="beta-lactamase/transpeptidase-like"/>
    <property type="match status" value="1"/>
</dbReference>
<comment type="caution">
    <text evidence="3">The sequence shown here is derived from an EMBL/GenBank/DDBJ whole genome shotgun (WGS) entry which is preliminary data.</text>
</comment>
<organism evidence="3 4">
    <name type="scientific">Alteromonas australica</name>
    <dbReference type="NCBI Taxonomy" id="589873"/>
    <lineage>
        <taxon>Bacteria</taxon>
        <taxon>Pseudomonadati</taxon>
        <taxon>Pseudomonadota</taxon>
        <taxon>Gammaproteobacteria</taxon>
        <taxon>Alteromonadales</taxon>
        <taxon>Alteromonadaceae</taxon>
        <taxon>Alteromonas/Salinimonas group</taxon>
        <taxon>Alteromonas</taxon>
    </lineage>
</organism>
<name>A0A358DXM2_9ALTE</name>
<proteinExistence type="predicted"/>
<dbReference type="Gene3D" id="3.40.710.10">
    <property type="entry name" value="DD-peptidase/beta-lactamase superfamily"/>
    <property type="match status" value="1"/>
</dbReference>
<dbReference type="PANTHER" id="PTHR46825">
    <property type="entry name" value="D-ALANYL-D-ALANINE-CARBOXYPEPTIDASE/ENDOPEPTIDASE AMPH"/>
    <property type="match status" value="1"/>
</dbReference>
<keyword evidence="1" id="KW-0812">Transmembrane</keyword>
<gene>
    <name evidence="3" type="ORF">DEB45_05315</name>
</gene>
<feature type="domain" description="Beta-lactamase-related" evidence="2">
    <location>
        <begin position="56"/>
        <end position="291"/>
    </location>
</feature>
<accession>A0A358DXM2</accession>
<dbReference type="EMBL" id="DONK01000077">
    <property type="protein sequence ID" value="HBU50662.1"/>
    <property type="molecule type" value="Genomic_DNA"/>
</dbReference>
<keyword evidence="3" id="KW-0378">Hydrolase</keyword>
<feature type="transmembrane region" description="Helical" evidence="1">
    <location>
        <begin position="12"/>
        <end position="38"/>
    </location>
</feature>
<evidence type="ECO:0000256" key="1">
    <source>
        <dbReference type="SAM" id="Phobius"/>
    </source>
</evidence>
<sequence length="364" mass="40182">MLHMDKKKRKKYLTLIMPLIGIAIGVIIAPLDLLPLWLSPQPNTIEKVLEEGINADIDGILLYVETSDKPPSIYSAGVNNKMAGSSLQADTLFKIASISKMFMAVSIVKLVDNQSLSLDDTLATLLPQRSQIINNADSITLSMLVQHTSGIPDFVNQQGHHWFEPASQASDYFALVANKPPLFSPGEDYRYSNTNYLLLGEIMDRALGYHHSRFIQQHILAPLSLSDTYYSLSEVDNDAVASGYWYGYQDDLKSLNFVAPGGSMIASAGDVATFIRALNKGALLSPSEQQLYERLYPLEHDGWLPGYHSKARYYADIDTVVVQFTNTTGGETWGLANVVGGKATAMANILFERAVNVVERESQQ</sequence>
<dbReference type="AlphaFoldDB" id="A0A358DXM2"/>
<keyword evidence="1" id="KW-1133">Transmembrane helix</keyword>
<keyword evidence="1" id="KW-0472">Membrane</keyword>